<dbReference type="PATRIC" id="fig|742725.3.peg.856"/>
<dbReference type="RefSeq" id="WP_009133609.1">
    <property type="nucleotide sequence ID" value="NZ_CP102250.1"/>
</dbReference>
<evidence type="ECO:0000313" key="3">
    <source>
        <dbReference type="Proteomes" id="UP000006008"/>
    </source>
</evidence>
<proteinExistence type="predicted"/>
<accession>G5H800</accession>
<sequence>MVCAHKRDACLAEPPYLPVQVGRAIAREDLGYTGDDSGENISAKNRNYCELTAQYWAWKNRSDADYIGLCHYRRYFDFGSRSLANVKTRTPAEFFASAHPVPDMDRVFRRYDVVLGRPKYYPYNLYTDYSRQHIREDLDLLRTVLGEKYPDYLPAFDRFFFRGNRLSHFNMFVMPRERFDAYSVWLFDLLEEVERRIRISDDPVQARVMGYMSERLLNVYVQHNRLRICYRPVVMVDERKRKGTLKFLFHAGVNNLLFFVTYPFRKHAPSGDEG</sequence>
<name>G5H800_9BACT</name>
<evidence type="ECO:0000259" key="1">
    <source>
        <dbReference type="Pfam" id="PF14393"/>
    </source>
</evidence>
<dbReference type="AlphaFoldDB" id="G5H800"/>
<dbReference type="eggNOG" id="COG1442">
    <property type="taxonomic scope" value="Bacteria"/>
</dbReference>
<reference evidence="2 3" key="1">
    <citation type="submission" date="2011-08" db="EMBL/GenBank/DDBJ databases">
        <title>The Genome Sequence of Alistipes indistinctus YIT 12060.</title>
        <authorList>
            <consortium name="The Broad Institute Genome Sequencing Platform"/>
            <person name="Earl A."/>
            <person name="Ward D."/>
            <person name="Feldgarden M."/>
            <person name="Gevers D."/>
            <person name="Morotomi M."/>
            <person name="Young S.K."/>
            <person name="Zeng Q."/>
            <person name="Gargeya S."/>
            <person name="Fitzgerald M."/>
            <person name="Haas B."/>
            <person name="Abouelleil A."/>
            <person name="Alvarado L."/>
            <person name="Arachchi H.M."/>
            <person name="Berlin A."/>
            <person name="Brown A."/>
            <person name="Chapman S.B."/>
            <person name="Chen Z."/>
            <person name="Dunbar C."/>
            <person name="Freedman E."/>
            <person name="Gearin G."/>
            <person name="Gellesch M."/>
            <person name="Goldberg J."/>
            <person name="Griggs A."/>
            <person name="Gujja S."/>
            <person name="Heiman D."/>
            <person name="Howarth C."/>
            <person name="Larson L."/>
            <person name="Lui A."/>
            <person name="MacDonald P.J.P."/>
            <person name="Montmayeur A."/>
            <person name="Murphy C."/>
            <person name="Neiman D."/>
            <person name="Pearson M."/>
            <person name="Priest M."/>
            <person name="Roberts A."/>
            <person name="Saif S."/>
            <person name="Shea T."/>
            <person name="Shenoy N."/>
            <person name="Sisk P."/>
            <person name="Stolte C."/>
            <person name="Sykes S."/>
            <person name="Wortman J."/>
            <person name="Nusbaum C."/>
            <person name="Birren B."/>
        </authorList>
    </citation>
    <scope>NUCLEOTIDE SEQUENCE [LARGE SCALE GENOMIC DNA]</scope>
    <source>
        <strain evidence="2 3">YIT 12060</strain>
    </source>
</reference>
<dbReference type="Pfam" id="PF14393">
    <property type="entry name" value="DUF4422"/>
    <property type="match status" value="1"/>
</dbReference>
<feature type="domain" description="DUF4422" evidence="1">
    <location>
        <begin position="1"/>
        <end position="224"/>
    </location>
</feature>
<protein>
    <recommendedName>
        <fullName evidence="1">DUF4422 domain-containing protein</fullName>
    </recommendedName>
</protein>
<dbReference type="STRING" id="742725.HMPREF9450_00803"/>
<dbReference type="HOGENOM" id="CLU_065769_1_0_10"/>
<dbReference type="EMBL" id="ADLD01000009">
    <property type="protein sequence ID" value="EHB92599.1"/>
    <property type="molecule type" value="Genomic_DNA"/>
</dbReference>
<evidence type="ECO:0000313" key="2">
    <source>
        <dbReference type="EMBL" id="EHB92599.1"/>
    </source>
</evidence>
<keyword evidence="3" id="KW-1185">Reference proteome</keyword>
<comment type="caution">
    <text evidence="2">The sequence shown here is derived from an EMBL/GenBank/DDBJ whole genome shotgun (WGS) entry which is preliminary data.</text>
</comment>
<dbReference type="Proteomes" id="UP000006008">
    <property type="component" value="Unassembled WGS sequence"/>
</dbReference>
<dbReference type="InterPro" id="IPR025536">
    <property type="entry name" value="DUF4422"/>
</dbReference>
<gene>
    <name evidence="2" type="ORF">HMPREF9450_00803</name>
</gene>
<dbReference type="GeneID" id="92816182"/>
<organism evidence="2 3">
    <name type="scientific">Alistipes indistinctus YIT 12060</name>
    <dbReference type="NCBI Taxonomy" id="742725"/>
    <lineage>
        <taxon>Bacteria</taxon>
        <taxon>Pseudomonadati</taxon>
        <taxon>Bacteroidota</taxon>
        <taxon>Bacteroidia</taxon>
        <taxon>Bacteroidales</taxon>
        <taxon>Rikenellaceae</taxon>
        <taxon>Alistipes</taxon>
    </lineage>
</organism>